<name>A0AAV7TEY6_PLEWA</name>
<dbReference type="Proteomes" id="UP001066276">
    <property type="component" value="Chromosome 3_2"/>
</dbReference>
<evidence type="ECO:0000313" key="1">
    <source>
        <dbReference type="EMBL" id="KAJ1175092.1"/>
    </source>
</evidence>
<dbReference type="EMBL" id="JANPWB010000006">
    <property type="protein sequence ID" value="KAJ1175092.1"/>
    <property type="molecule type" value="Genomic_DNA"/>
</dbReference>
<proteinExistence type="predicted"/>
<dbReference type="AlphaFoldDB" id="A0AAV7TEY6"/>
<gene>
    <name evidence="1" type="ORF">NDU88_000383</name>
</gene>
<reference evidence="1" key="1">
    <citation type="journal article" date="2022" name="bioRxiv">
        <title>Sequencing and chromosome-scale assembly of the giantPleurodeles waltlgenome.</title>
        <authorList>
            <person name="Brown T."/>
            <person name="Elewa A."/>
            <person name="Iarovenko S."/>
            <person name="Subramanian E."/>
            <person name="Araus A.J."/>
            <person name="Petzold A."/>
            <person name="Susuki M."/>
            <person name="Suzuki K.-i.T."/>
            <person name="Hayashi T."/>
            <person name="Toyoda A."/>
            <person name="Oliveira C."/>
            <person name="Osipova E."/>
            <person name="Leigh N.D."/>
            <person name="Simon A."/>
            <person name="Yun M.H."/>
        </authorList>
    </citation>
    <scope>NUCLEOTIDE SEQUENCE</scope>
    <source>
        <strain evidence="1">20211129_DDA</strain>
        <tissue evidence="1">Liver</tissue>
    </source>
</reference>
<protein>
    <recommendedName>
        <fullName evidence="3">t-SNARE coiled-coil homology domain-containing protein</fullName>
    </recommendedName>
</protein>
<comment type="caution">
    <text evidence="1">The sequence shown here is derived from an EMBL/GenBank/DDBJ whole genome shotgun (WGS) entry which is preliminary data.</text>
</comment>
<keyword evidence="2" id="KW-1185">Reference proteome</keyword>
<accession>A0AAV7TEY6</accession>
<evidence type="ECO:0000313" key="2">
    <source>
        <dbReference type="Proteomes" id="UP001066276"/>
    </source>
</evidence>
<sequence length="94" mass="10817">MNRKLDAVLEAVERLGTSLDQTRTSLEQKIDTVATDLNLLDTDHRKLVDKTRTMEHTLHKLTPKPSKCKPLSLLGRVAALERRVDDSEEHFRRN</sequence>
<organism evidence="1 2">
    <name type="scientific">Pleurodeles waltl</name>
    <name type="common">Iberian ribbed newt</name>
    <dbReference type="NCBI Taxonomy" id="8319"/>
    <lineage>
        <taxon>Eukaryota</taxon>
        <taxon>Metazoa</taxon>
        <taxon>Chordata</taxon>
        <taxon>Craniata</taxon>
        <taxon>Vertebrata</taxon>
        <taxon>Euteleostomi</taxon>
        <taxon>Amphibia</taxon>
        <taxon>Batrachia</taxon>
        <taxon>Caudata</taxon>
        <taxon>Salamandroidea</taxon>
        <taxon>Salamandridae</taxon>
        <taxon>Pleurodelinae</taxon>
        <taxon>Pleurodeles</taxon>
    </lineage>
</organism>
<evidence type="ECO:0008006" key="3">
    <source>
        <dbReference type="Google" id="ProtNLM"/>
    </source>
</evidence>